<dbReference type="GO" id="GO:0016020">
    <property type="term" value="C:membrane"/>
    <property type="evidence" value="ECO:0007669"/>
    <property type="project" value="UniProtKB-SubCell"/>
</dbReference>
<accession>A0A0C2XPS7</accession>
<feature type="transmembrane region" description="Helical" evidence="10">
    <location>
        <begin position="645"/>
        <end position="663"/>
    </location>
</feature>
<dbReference type="Pfam" id="PF01529">
    <property type="entry name" value="DHHC"/>
    <property type="match status" value="1"/>
</dbReference>
<feature type="region of interest" description="Disordered" evidence="11">
    <location>
        <begin position="1"/>
        <end position="210"/>
    </location>
</feature>
<dbReference type="GO" id="GO:0006612">
    <property type="term" value="P:protein targeting to membrane"/>
    <property type="evidence" value="ECO:0007669"/>
    <property type="project" value="TreeGrafter"/>
</dbReference>
<keyword evidence="5 10" id="KW-0472">Membrane</keyword>
<evidence type="ECO:0000256" key="1">
    <source>
        <dbReference type="ARBA" id="ARBA00004141"/>
    </source>
</evidence>
<dbReference type="PROSITE" id="PS50216">
    <property type="entry name" value="DHHC"/>
    <property type="match status" value="1"/>
</dbReference>
<feature type="transmembrane region" description="Helical" evidence="10">
    <location>
        <begin position="602"/>
        <end position="625"/>
    </location>
</feature>
<dbReference type="AlphaFoldDB" id="A0A0C2XPS7"/>
<evidence type="ECO:0000256" key="2">
    <source>
        <dbReference type="ARBA" id="ARBA00022679"/>
    </source>
</evidence>
<proteinExistence type="inferred from homology"/>
<evidence type="ECO:0000256" key="9">
    <source>
        <dbReference type="ARBA" id="ARBA00048048"/>
    </source>
</evidence>
<feature type="region of interest" description="Disordered" evidence="11">
    <location>
        <begin position="244"/>
        <end position="296"/>
    </location>
</feature>
<keyword evidence="3 10" id="KW-0812">Transmembrane</keyword>
<dbReference type="GO" id="GO:0005794">
    <property type="term" value="C:Golgi apparatus"/>
    <property type="evidence" value="ECO:0007669"/>
    <property type="project" value="TreeGrafter"/>
</dbReference>
<keyword evidence="8 10" id="KW-0012">Acyltransferase</keyword>
<dbReference type="InterPro" id="IPR001594">
    <property type="entry name" value="Palmitoyltrfase_DHHC"/>
</dbReference>
<dbReference type="OrthoDB" id="9909019at2759"/>
<sequence>MDGDPLSLPSSTRATIVNITGSEKESTTRINIPSGQPKTSSSSPSSPQSPSGTQSGGGVQQQQQHTFYKPRATSIASARRSRTESLTNSINNNPGSPPQAPPSLSRPASFSRSRPPSASYTAAAAATSVPHSPSLTHTGGILPPASFFHPKQPPSSPYDARPPPLNANNVYAPPRTRTHSASGTATTTTAFVRNGPGGRPSSGISSASSAGGGQLMNMGVPLVSSTSVHAREHGLIMLPLTHIHSRHSDGSTSGPDLSSYSDSSQRRRSSGGHQTTRVKPSREALLPIGEKETLSGSYNSAKSSALTGVRGSLEKIFRRATTSSERERTEVLPVSKDTKQETGNNNGTRTVMDDHARAASSLSNQLRRQNSVNETVAVKSEQPQVMTDLKESPMPRVSEAHTHQHHLAATNQPAHTFEGVSLDNSGFSYGPERNWQVMPSRNKFFFNGHLLTGGDSPLAFIFSISLVLAIGGTWFGTTAVWWWRYESPAVAAVGVYMCLLTIASMLHTAMRDPGILPRNLDIDPPYPSTPPTDGGPRVPLPRDLRVRAGAVRVKYCTTCKIYRPPRSSHCKLCDNCVEGCDHHCPWVNNCIGRRNYTSFFTFLFFANSTLLLVIITSALHLWLLINRAFAPDFASAIKDAPGSTAAFVMSVLVLGPVAALFFYHVRLMLLNVTTIEQVRNQAHRSLMPGPLPPNPFTLNTWYRNLGYLMCRPIIPSYIDAPSLVKHDHRLPNPGHERSARITSDGFESEAYDHLQHQDSSMWKGEADINGLEMEHVGTGNISRRDADVDSSGMVIRSTWDGD</sequence>
<keyword evidence="2 10" id="KW-0808">Transferase</keyword>
<comment type="catalytic activity">
    <reaction evidence="9 10">
        <text>L-cysteinyl-[protein] + hexadecanoyl-CoA = S-hexadecanoyl-L-cysteinyl-[protein] + CoA</text>
        <dbReference type="Rhea" id="RHEA:36683"/>
        <dbReference type="Rhea" id="RHEA-COMP:10131"/>
        <dbReference type="Rhea" id="RHEA-COMP:11032"/>
        <dbReference type="ChEBI" id="CHEBI:29950"/>
        <dbReference type="ChEBI" id="CHEBI:57287"/>
        <dbReference type="ChEBI" id="CHEBI:57379"/>
        <dbReference type="ChEBI" id="CHEBI:74151"/>
        <dbReference type="EC" id="2.3.1.225"/>
    </reaction>
</comment>
<evidence type="ECO:0000256" key="4">
    <source>
        <dbReference type="ARBA" id="ARBA00022989"/>
    </source>
</evidence>
<evidence type="ECO:0000256" key="5">
    <source>
        <dbReference type="ARBA" id="ARBA00023136"/>
    </source>
</evidence>
<evidence type="ECO:0000256" key="11">
    <source>
        <dbReference type="SAM" id="MobiDB-lite"/>
    </source>
</evidence>
<feature type="compositionally biased region" description="Low complexity" evidence="11">
    <location>
        <begin position="179"/>
        <end position="190"/>
    </location>
</feature>
<evidence type="ECO:0000256" key="10">
    <source>
        <dbReference type="RuleBase" id="RU079119"/>
    </source>
</evidence>
<keyword evidence="14" id="KW-1185">Reference proteome</keyword>
<feature type="domain" description="Palmitoyltransferase DHHC" evidence="12">
    <location>
        <begin position="554"/>
        <end position="680"/>
    </location>
</feature>
<reference evidence="13 14" key="1">
    <citation type="submission" date="2014-04" db="EMBL/GenBank/DDBJ databases">
        <authorList>
            <consortium name="DOE Joint Genome Institute"/>
            <person name="Kuo A."/>
            <person name="Zuccaro A."/>
            <person name="Kohler A."/>
            <person name="Nagy L.G."/>
            <person name="Floudas D."/>
            <person name="Copeland A."/>
            <person name="Barry K.W."/>
            <person name="Cichocki N."/>
            <person name="Veneault-Fourrey C."/>
            <person name="LaButti K."/>
            <person name="Lindquist E.A."/>
            <person name="Lipzen A."/>
            <person name="Lundell T."/>
            <person name="Morin E."/>
            <person name="Murat C."/>
            <person name="Sun H."/>
            <person name="Tunlid A."/>
            <person name="Henrissat B."/>
            <person name="Grigoriev I.V."/>
            <person name="Hibbett D.S."/>
            <person name="Martin F."/>
            <person name="Nordberg H.P."/>
            <person name="Cantor M.N."/>
            <person name="Hua S.X."/>
        </authorList>
    </citation>
    <scope>NUCLEOTIDE SEQUENCE [LARGE SCALE GENOMIC DNA]</scope>
    <source>
        <strain evidence="13 14">MAFF 305830</strain>
    </source>
</reference>
<feature type="transmembrane region" description="Helical" evidence="10">
    <location>
        <begin position="489"/>
        <end position="509"/>
    </location>
</feature>
<feature type="compositionally biased region" description="Low complexity" evidence="11">
    <location>
        <begin position="102"/>
        <end position="134"/>
    </location>
</feature>
<evidence type="ECO:0000313" key="13">
    <source>
        <dbReference type="EMBL" id="KIM30972.1"/>
    </source>
</evidence>
<dbReference type="EMBL" id="KN824283">
    <property type="protein sequence ID" value="KIM30972.1"/>
    <property type="molecule type" value="Genomic_DNA"/>
</dbReference>
<evidence type="ECO:0000256" key="7">
    <source>
        <dbReference type="ARBA" id="ARBA00023288"/>
    </source>
</evidence>
<reference evidence="14" key="2">
    <citation type="submission" date="2015-01" db="EMBL/GenBank/DDBJ databases">
        <title>Evolutionary Origins and Diversification of the Mycorrhizal Mutualists.</title>
        <authorList>
            <consortium name="DOE Joint Genome Institute"/>
            <consortium name="Mycorrhizal Genomics Consortium"/>
            <person name="Kohler A."/>
            <person name="Kuo A."/>
            <person name="Nagy L.G."/>
            <person name="Floudas D."/>
            <person name="Copeland A."/>
            <person name="Barry K.W."/>
            <person name="Cichocki N."/>
            <person name="Veneault-Fourrey C."/>
            <person name="LaButti K."/>
            <person name="Lindquist E.A."/>
            <person name="Lipzen A."/>
            <person name="Lundell T."/>
            <person name="Morin E."/>
            <person name="Murat C."/>
            <person name="Riley R."/>
            <person name="Ohm R."/>
            <person name="Sun H."/>
            <person name="Tunlid A."/>
            <person name="Henrissat B."/>
            <person name="Grigoriev I.V."/>
            <person name="Hibbett D.S."/>
            <person name="Martin F."/>
        </authorList>
    </citation>
    <scope>NUCLEOTIDE SEQUENCE [LARGE SCALE GENOMIC DNA]</scope>
    <source>
        <strain evidence="14">MAFF 305830</strain>
    </source>
</reference>
<dbReference type="PANTHER" id="PTHR22883">
    <property type="entry name" value="ZINC FINGER DHHC DOMAIN CONTAINING PROTEIN"/>
    <property type="match status" value="1"/>
</dbReference>
<comment type="similarity">
    <text evidence="10">Belongs to the DHHC palmitoyltransferase family.</text>
</comment>
<dbReference type="EC" id="2.3.1.225" evidence="10"/>
<dbReference type="GO" id="GO:0019706">
    <property type="term" value="F:protein-cysteine S-palmitoyltransferase activity"/>
    <property type="evidence" value="ECO:0007669"/>
    <property type="project" value="UniProtKB-EC"/>
</dbReference>
<dbReference type="InterPro" id="IPR039859">
    <property type="entry name" value="PFA4/ZDH16/20/ERF2-like"/>
</dbReference>
<feature type="compositionally biased region" description="Low complexity" evidence="11">
    <location>
        <begin position="33"/>
        <end position="53"/>
    </location>
</feature>
<feature type="compositionally biased region" description="Low complexity" evidence="11">
    <location>
        <begin position="250"/>
        <end position="263"/>
    </location>
</feature>
<feature type="compositionally biased region" description="Polar residues" evidence="11">
    <location>
        <begin position="8"/>
        <end position="21"/>
    </location>
</feature>
<evidence type="ECO:0000256" key="8">
    <source>
        <dbReference type="ARBA" id="ARBA00023315"/>
    </source>
</evidence>
<evidence type="ECO:0000259" key="12">
    <source>
        <dbReference type="Pfam" id="PF01529"/>
    </source>
</evidence>
<keyword evidence="6" id="KW-0564">Palmitate</keyword>
<dbReference type="Proteomes" id="UP000054097">
    <property type="component" value="Unassembled WGS sequence"/>
</dbReference>
<keyword evidence="7" id="KW-0449">Lipoprotein</keyword>
<name>A0A0C2XPS7_SERVB</name>
<evidence type="ECO:0000313" key="14">
    <source>
        <dbReference type="Proteomes" id="UP000054097"/>
    </source>
</evidence>
<comment type="domain">
    <text evidence="10">The DHHC domain is required for palmitoyltransferase activity.</text>
</comment>
<feature type="compositionally biased region" description="Basic and acidic residues" evidence="11">
    <location>
        <begin position="324"/>
        <end position="340"/>
    </location>
</feature>
<protein>
    <recommendedName>
        <fullName evidence="10">Palmitoyltransferase</fullName>
        <ecNumber evidence="10">2.3.1.225</ecNumber>
    </recommendedName>
</protein>
<feature type="compositionally biased region" description="Pro residues" evidence="11">
    <location>
        <begin position="151"/>
        <end position="165"/>
    </location>
</feature>
<gene>
    <name evidence="13" type="ORF">M408DRAFT_65457</name>
</gene>
<comment type="subcellular location">
    <subcellularLocation>
        <location evidence="1">Membrane</location>
        <topology evidence="1">Multi-pass membrane protein</topology>
    </subcellularLocation>
</comment>
<keyword evidence="4 10" id="KW-1133">Transmembrane helix</keyword>
<dbReference type="PANTHER" id="PTHR22883:SF488">
    <property type="entry name" value="PALMITOYLTRANSFERASE"/>
    <property type="match status" value="1"/>
</dbReference>
<dbReference type="HOGENOM" id="CLU_016096_0_0_1"/>
<organism evidence="13 14">
    <name type="scientific">Serendipita vermifera MAFF 305830</name>
    <dbReference type="NCBI Taxonomy" id="933852"/>
    <lineage>
        <taxon>Eukaryota</taxon>
        <taxon>Fungi</taxon>
        <taxon>Dikarya</taxon>
        <taxon>Basidiomycota</taxon>
        <taxon>Agaricomycotina</taxon>
        <taxon>Agaricomycetes</taxon>
        <taxon>Sebacinales</taxon>
        <taxon>Serendipitaceae</taxon>
        <taxon>Serendipita</taxon>
    </lineage>
</organism>
<evidence type="ECO:0000256" key="6">
    <source>
        <dbReference type="ARBA" id="ARBA00023139"/>
    </source>
</evidence>
<feature type="transmembrane region" description="Helical" evidence="10">
    <location>
        <begin position="458"/>
        <end position="483"/>
    </location>
</feature>
<feature type="region of interest" description="Disordered" evidence="11">
    <location>
        <begin position="320"/>
        <end position="351"/>
    </location>
</feature>
<dbReference type="STRING" id="933852.A0A0C2XPS7"/>
<evidence type="ECO:0000256" key="3">
    <source>
        <dbReference type="ARBA" id="ARBA00022692"/>
    </source>
</evidence>
<dbReference type="GO" id="GO:0005783">
    <property type="term" value="C:endoplasmic reticulum"/>
    <property type="evidence" value="ECO:0007669"/>
    <property type="project" value="TreeGrafter"/>
</dbReference>